<evidence type="ECO:0000256" key="13">
    <source>
        <dbReference type="PIRSR" id="PIRSR000109-2"/>
    </source>
</evidence>
<comment type="caution">
    <text evidence="16">The sequence shown here is derived from an EMBL/GenBank/DDBJ whole genome shotgun (WGS) entry which is preliminary data.</text>
</comment>
<proteinExistence type="inferred from homology"/>
<dbReference type="InterPro" id="IPR036291">
    <property type="entry name" value="NAD(P)-bd_dom_sf"/>
</dbReference>
<feature type="active site" description="Proton donor" evidence="12">
    <location>
        <position position="222"/>
    </location>
</feature>
<keyword evidence="8 14" id="KW-0311">Gluconate utilization</keyword>
<dbReference type="InterPro" id="IPR013328">
    <property type="entry name" value="6PGD_dom2"/>
</dbReference>
<keyword evidence="11 14" id="KW-0521">NADP</keyword>
<dbReference type="NCBIfam" id="NF006765">
    <property type="entry name" value="PRK09287.1"/>
    <property type="match status" value="1"/>
</dbReference>
<evidence type="ECO:0000259" key="15">
    <source>
        <dbReference type="SMART" id="SM01350"/>
    </source>
</evidence>
<keyword evidence="9 11" id="KW-0570">Pentose shunt</keyword>
<dbReference type="Pfam" id="PF00393">
    <property type="entry name" value="6PGD"/>
    <property type="match status" value="1"/>
</dbReference>
<dbReference type="Proteomes" id="UP000318126">
    <property type="component" value="Unassembled WGS sequence"/>
</dbReference>
<evidence type="ECO:0000256" key="6">
    <source>
        <dbReference type="ARBA" id="ARBA00018193"/>
    </source>
</evidence>
<dbReference type="Gene3D" id="1.20.5.320">
    <property type="entry name" value="6-Phosphogluconate Dehydrogenase, domain 3"/>
    <property type="match status" value="1"/>
</dbReference>
<comment type="similarity">
    <text evidence="3 11 14">Belongs to the 6-phosphogluconate dehydrogenase family.</text>
</comment>
<dbReference type="PRINTS" id="PR00076">
    <property type="entry name" value="6PGDHDRGNASE"/>
</dbReference>
<comment type="function">
    <text evidence="1 11">Catalyzes the oxidative decarboxylation of 6-phosphogluconate to ribulose 5-phosphate and CO(2), with concomitant reduction of NADP to NADPH.</text>
</comment>
<accession>A0A553JG56</accession>
<dbReference type="Gene3D" id="1.10.1040.10">
    <property type="entry name" value="N-(1-d-carboxylethyl)-l-norvaline Dehydrogenase, domain 2"/>
    <property type="match status" value="1"/>
</dbReference>
<feature type="binding site" description="in other chain" evidence="13">
    <location>
        <position position="118"/>
    </location>
    <ligand>
        <name>substrate</name>
        <note>ligand shared between dimeric partners</note>
    </ligand>
</feature>
<evidence type="ECO:0000256" key="8">
    <source>
        <dbReference type="ARBA" id="ARBA00023064"/>
    </source>
</evidence>
<gene>
    <name evidence="16" type="primary">gndA</name>
    <name evidence="16" type="ORF">FN961_23875</name>
</gene>
<organism evidence="16 17">
    <name type="scientific">Shewanella hanedai</name>
    <name type="common">Alteromonas hanedai</name>
    <dbReference type="NCBI Taxonomy" id="25"/>
    <lineage>
        <taxon>Bacteria</taxon>
        <taxon>Pseudomonadati</taxon>
        <taxon>Pseudomonadota</taxon>
        <taxon>Gammaproteobacteria</taxon>
        <taxon>Alteromonadales</taxon>
        <taxon>Shewanellaceae</taxon>
        <taxon>Shewanella</taxon>
    </lineage>
</organism>
<evidence type="ECO:0000256" key="3">
    <source>
        <dbReference type="ARBA" id="ARBA00008419"/>
    </source>
</evidence>
<feature type="binding site" description="in other chain" evidence="13">
    <location>
        <position position="320"/>
    </location>
    <ligand>
        <name>substrate</name>
        <note>ligand shared between dimeric partners</note>
    </ligand>
</feature>
<dbReference type="NCBIfam" id="TIGR00873">
    <property type="entry name" value="gnd"/>
    <property type="match status" value="1"/>
</dbReference>
<evidence type="ECO:0000256" key="12">
    <source>
        <dbReference type="PIRSR" id="PIRSR000109-1"/>
    </source>
</evidence>
<dbReference type="GO" id="GO:0050661">
    <property type="term" value="F:NADP binding"/>
    <property type="evidence" value="ECO:0007669"/>
    <property type="project" value="InterPro"/>
</dbReference>
<reference evidence="17" key="1">
    <citation type="submission" date="2019-07" db="EMBL/GenBank/DDBJ databases">
        <title>Shewanella sp. YLB-08 draft genomic sequence.</title>
        <authorList>
            <person name="Yu L."/>
        </authorList>
    </citation>
    <scope>NUCLEOTIDE SEQUENCE [LARGE SCALE GENOMIC DNA]</scope>
    <source>
        <strain evidence="17">JCM 20706</strain>
    </source>
</reference>
<evidence type="ECO:0000256" key="11">
    <source>
        <dbReference type="PIRNR" id="PIRNR000109"/>
    </source>
</evidence>
<dbReference type="GO" id="GO:0019521">
    <property type="term" value="P:D-gluconate metabolic process"/>
    <property type="evidence" value="ECO:0007669"/>
    <property type="project" value="UniProtKB-KW"/>
</dbReference>
<name>A0A553JG56_SHEHA</name>
<dbReference type="PROSITE" id="PS00461">
    <property type="entry name" value="6PGD"/>
    <property type="match status" value="1"/>
</dbReference>
<dbReference type="OrthoDB" id="9804542at2"/>
<evidence type="ECO:0000256" key="10">
    <source>
        <dbReference type="ARBA" id="ARBA00048640"/>
    </source>
</evidence>
<evidence type="ECO:0000256" key="5">
    <source>
        <dbReference type="ARBA" id="ARBA00013011"/>
    </source>
</evidence>
<dbReference type="PIRSF" id="PIRSF000109">
    <property type="entry name" value="6PGD"/>
    <property type="match status" value="1"/>
</dbReference>
<dbReference type="SMART" id="SM01350">
    <property type="entry name" value="6PGD"/>
    <property type="match status" value="1"/>
</dbReference>
<feature type="active site" description="Proton acceptor" evidence="12">
    <location>
        <position position="215"/>
    </location>
</feature>
<dbReference type="InterPro" id="IPR008927">
    <property type="entry name" value="6-PGluconate_DH-like_C_sf"/>
</dbReference>
<evidence type="ECO:0000256" key="1">
    <source>
        <dbReference type="ARBA" id="ARBA00002526"/>
    </source>
</evidence>
<evidence type="ECO:0000256" key="2">
    <source>
        <dbReference type="ARBA" id="ARBA00004874"/>
    </source>
</evidence>
<comment type="catalytic activity">
    <reaction evidence="10 11 14">
        <text>6-phospho-D-gluconate + NADP(+) = D-ribulose 5-phosphate + CO2 + NADPH</text>
        <dbReference type="Rhea" id="RHEA:10116"/>
        <dbReference type="ChEBI" id="CHEBI:16526"/>
        <dbReference type="ChEBI" id="CHEBI:57783"/>
        <dbReference type="ChEBI" id="CHEBI:58121"/>
        <dbReference type="ChEBI" id="CHEBI:58349"/>
        <dbReference type="ChEBI" id="CHEBI:58759"/>
        <dbReference type="EC" id="1.1.1.44"/>
    </reaction>
</comment>
<feature type="domain" description="6-phosphogluconate dehydrogenase C-terminal" evidence="15">
    <location>
        <begin position="211"/>
        <end position="508"/>
    </location>
</feature>
<feature type="binding site" evidence="13">
    <location>
        <position position="484"/>
    </location>
    <ligand>
        <name>substrate</name>
        <note>ligand shared between dimeric partners</note>
    </ligand>
</feature>
<sequence length="517" mass="56479">MENHTKLYDVGVIGLGVMGKNLALNIADNQYHVAAFDLDNVKVQGVLEQEQSDRVNSKQADQPLRVHGCNNISELLSSLDKPRIIVLSVPAGAPVDGVCSTLIEAGIEQNDIVIDTGNSLWTDTVEREARYADKFTFFSSAVSGGEMGARFGPSLMPSGNIKAWDRIKPIWEAIAAKVDADTGLPIERQEPGNPVTEGEPCTTYIGPAGAGHYVKMVHNGIEYADMQLICEAYQLLSDGFQMSANEIADLFERWNQGSLNSYLMEISAEVLRQADPISGKPLVEMILDKAGQKGTGLWTAVSSLQIGCPAPTIAEAVYARAVSTQKTQRVALSQLLSGPAAVKPSDEERHTFIVQLESALYCAKIASYAQGFQLMAMTAKERNWTLDFAEIAKIWRAGCIIRATFLQSITQAYQAAATTGIELENLLMAETFSQALSLKQLDWRKAVSTAVLKGIPAPCIGSALAYYDSYRCETLPANLLQGQRDYFGAHTFERTDKPAGEKYHLNWSDAKREINKV</sequence>
<evidence type="ECO:0000256" key="4">
    <source>
        <dbReference type="ARBA" id="ARBA00011738"/>
    </source>
</evidence>
<evidence type="ECO:0000313" key="16">
    <source>
        <dbReference type="EMBL" id="TRY11444.1"/>
    </source>
</evidence>
<comment type="subunit">
    <text evidence="4 11">Homodimer.</text>
</comment>
<evidence type="ECO:0000256" key="9">
    <source>
        <dbReference type="ARBA" id="ARBA00023126"/>
    </source>
</evidence>
<dbReference type="EC" id="1.1.1.44" evidence="5 11"/>
<feature type="binding site" description="in other chain" evidence="13">
    <location>
        <begin position="143"/>
        <end position="145"/>
    </location>
    <ligand>
        <name>substrate</name>
        <note>ligand shared between dimeric partners</note>
    </ligand>
</feature>
<dbReference type="GO" id="GO:0006098">
    <property type="term" value="P:pentose-phosphate shunt"/>
    <property type="evidence" value="ECO:0007669"/>
    <property type="project" value="UniProtKB-UniPathway"/>
</dbReference>
<feature type="binding site" description="in other chain" evidence="13">
    <location>
        <position position="223"/>
    </location>
    <ligand>
        <name>substrate</name>
        <note>ligand shared between dimeric partners</note>
    </ligand>
</feature>
<dbReference type="RefSeq" id="WP_144042653.1">
    <property type="nucleotide sequence ID" value="NZ_BMPL01000052.1"/>
</dbReference>
<dbReference type="FunFam" id="3.40.50.720:FF:000634">
    <property type="entry name" value="6-phosphogluconate dehydrogenase, decarboxylating"/>
    <property type="match status" value="1"/>
</dbReference>
<evidence type="ECO:0000256" key="14">
    <source>
        <dbReference type="RuleBase" id="RU000485"/>
    </source>
</evidence>
<dbReference type="InterPro" id="IPR006115">
    <property type="entry name" value="6PGDH_NADP-bd"/>
</dbReference>
<dbReference type="SUPFAM" id="SSF48179">
    <property type="entry name" value="6-phosphogluconate dehydrogenase C-terminal domain-like"/>
    <property type="match status" value="1"/>
</dbReference>
<keyword evidence="17" id="KW-1185">Reference proteome</keyword>
<dbReference type="InterPro" id="IPR006184">
    <property type="entry name" value="6PGdom_BS"/>
</dbReference>
<dbReference type="GO" id="GO:0004616">
    <property type="term" value="F:phosphogluconate dehydrogenase (decarboxylating) activity"/>
    <property type="evidence" value="ECO:0007669"/>
    <property type="project" value="UniProtKB-EC"/>
</dbReference>
<feature type="binding site" description="in other chain" evidence="13">
    <location>
        <position position="293"/>
    </location>
    <ligand>
        <name>substrate</name>
        <note>ligand shared between dimeric partners</note>
    </ligand>
</feature>
<dbReference type="AlphaFoldDB" id="A0A553JG56"/>
<dbReference type="PANTHER" id="PTHR11811">
    <property type="entry name" value="6-PHOSPHOGLUCONATE DEHYDROGENASE"/>
    <property type="match status" value="1"/>
</dbReference>
<dbReference type="SUPFAM" id="SSF51735">
    <property type="entry name" value="NAD(P)-binding Rossmann-fold domains"/>
    <property type="match status" value="1"/>
</dbReference>
<dbReference type="InterPro" id="IPR006183">
    <property type="entry name" value="Pgluconate_DH"/>
</dbReference>
<dbReference type="FunFam" id="1.10.1040.10:FF:000002">
    <property type="entry name" value="6-phosphogluconate dehydrogenase, decarboxylating"/>
    <property type="match status" value="1"/>
</dbReference>
<protein>
    <recommendedName>
        <fullName evidence="6 11">6-phosphogluconate dehydrogenase, decarboxylating</fullName>
        <ecNumber evidence="5 11">1.1.1.44</ecNumber>
    </recommendedName>
</protein>
<keyword evidence="7 11" id="KW-0560">Oxidoreductase</keyword>
<dbReference type="Pfam" id="PF03446">
    <property type="entry name" value="NAD_binding_2"/>
    <property type="match status" value="1"/>
</dbReference>
<dbReference type="Gene3D" id="3.40.50.720">
    <property type="entry name" value="NAD(P)-binding Rossmann-like Domain"/>
    <property type="match status" value="1"/>
</dbReference>
<comment type="pathway">
    <text evidence="2 11 14">Carbohydrate degradation; pentose phosphate pathway; D-ribulose 5-phosphate from D-glucose 6-phosphate (oxidative stage): step 3/3.</text>
</comment>
<dbReference type="InterPro" id="IPR006114">
    <property type="entry name" value="6PGDH_C"/>
</dbReference>
<evidence type="ECO:0000256" key="7">
    <source>
        <dbReference type="ARBA" id="ARBA00023002"/>
    </source>
</evidence>
<dbReference type="EMBL" id="VKGK01000047">
    <property type="protein sequence ID" value="TRY11444.1"/>
    <property type="molecule type" value="Genomic_DNA"/>
</dbReference>
<dbReference type="UniPathway" id="UPA00115">
    <property type="reaction ID" value="UER00410"/>
</dbReference>
<dbReference type="InterPro" id="IPR006113">
    <property type="entry name" value="6PGDH_Gnd/GntZ"/>
</dbReference>
<feature type="binding site" description="in other chain" evidence="13">
    <location>
        <begin position="218"/>
        <end position="219"/>
    </location>
    <ligand>
        <name>substrate</name>
        <note>ligand shared between dimeric partners</note>
    </ligand>
</feature>
<feature type="binding site" evidence="13">
    <location>
        <position position="490"/>
    </location>
    <ligand>
        <name>substrate</name>
        <note>ligand shared between dimeric partners</note>
    </ligand>
</feature>
<evidence type="ECO:0000313" key="17">
    <source>
        <dbReference type="Proteomes" id="UP000318126"/>
    </source>
</evidence>